<evidence type="ECO:0000313" key="3">
    <source>
        <dbReference type="Proteomes" id="UP000218151"/>
    </source>
</evidence>
<organism evidence="2 3">
    <name type="scientific">Sphingomonas lenta</name>
    <dbReference type="NCBI Taxonomy" id="1141887"/>
    <lineage>
        <taxon>Bacteria</taxon>
        <taxon>Pseudomonadati</taxon>
        <taxon>Pseudomonadota</taxon>
        <taxon>Alphaproteobacteria</taxon>
        <taxon>Sphingomonadales</taxon>
        <taxon>Sphingomonadaceae</taxon>
        <taxon>Sphingomonas</taxon>
    </lineage>
</organism>
<feature type="region of interest" description="Disordered" evidence="1">
    <location>
        <begin position="1"/>
        <end position="81"/>
    </location>
</feature>
<evidence type="ECO:0000313" key="2">
    <source>
        <dbReference type="EMBL" id="PAX06990.1"/>
    </source>
</evidence>
<dbReference type="Proteomes" id="UP000218151">
    <property type="component" value="Unassembled WGS sequence"/>
</dbReference>
<protein>
    <submittedName>
        <fullName evidence="2">Uncharacterized protein</fullName>
    </submittedName>
</protein>
<dbReference type="EMBL" id="NSLI01000004">
    <property type="protein sequence ID" value="PAX06990.1"/>
    <property type="molecule type" value="Genomic_DNA"/>
</dbReference>
<reference evidence="3" key="1">
    <citation type="submission" date="2017-09" db="EMBL/GenBank/DDBJ databases">
        <authorList>
            <person name="Feng G."/>
            <person name="Zhu H."/>
        </authorList>
    </citation>
    <scope>NUCLEOTIDE SEQUENCE [LARGE SCALE GENOMIC DNA]</scope>
    <source>
        <strain evidence="3">1PNM-20</strain>
    </source>
</reference>
<evidence type="ECO:0000256" key="1">
    <source>
        <dbReference type="SAM" id="MobiDB-lite"/>
    </source>
</evidence>
<name>A0A2A2SCS0_9SPHN</name>
<proteinExistence type="predicted"/>
<dbReference type="AlphaFoldDB" id="A0A2A2SCS0"/>
<comment type="caution">
    <text evidence="2">The sequence shown here is derived from an EMBL/GenBank/DDBJ whole genome shotgun (WGS) entry which is preliminary data.</text>
</comment>
<gene>
    <name evidence="2" type="ORF">CKY28_13070</name>
</gene>
<sequence>MTEVSRAAPPRATPVRAAVPARGEPAPDDVRAMRDALAGARGRMPPAEQAVGREGKAGVPLKGKPVANKAAAGAPERAATDERPIAVPERRQERRDQFEGFALPGQANAPAPLPMPVMPSPQAHPGAFAQMLADLWTRENGKGSKEVTVRFGERAWPATGARLVRDAAGVLDVTLFVGGRGDGLGDLSDLEAALAEAGVTLGALEVEAA</sequence>
<feature type="compositionally biased region" description="Low complexity" evidence="1">
    <location>
        <begin position="1"/>
        <end position="22"/>
    </location>
</feature>
<keyword evidence="3" id="KW-1185">Reference proteome</keyword>
<accession>A0A2A2SCS0</accession>